<proteinExistence type="predicted"/>
<name>A0ACB9P2Z6_9MYRT</name>
<keyword evidence="2" id="KW-1185">Reference proteome</keyword>
<dbReference type="EMBL" id="CM042886">
    <property type="protein sequence ID" value="KAI4342169.1"/>
    <property type="molecule type" value="Genomic_DNA"/>
</dbReference>
<dbReference type="Proteomes" id="UP001057402">
    <property type="component" value="Chromosome 7"/>
</dbReference>
<organism evidence="1 2">
    <name type="scientific">Melastoma candidum</name>
    <dbReference type="NCBI Taxonomy" id="119954"/>
    <lineage>
        <taxon>Eukaryota</taxon>
        <taxon>Viridiplantae</taxon>
        <taxon>Streptophyta</taxon>
        <taxon>Embryophyta</taxon>
        <taxon>Tracheophyta</taxon>
        <taxon>Spermatophyta</taxon>
        <taxon>Magnoliopsida</taxon>
        <taxon>eudicotyledons</taxon>
        <taxon>Gunneridae</taxon>
        <taxon>Pentapetalae</taxon>
        <taxon>rosids</taxon>
        <taxon>malvids</taxon>
        <taxon>Myrtales</taxon>
        <taxon>Melastomataceae</taxon>
        <taxon>Melastomatoideae</taxon>
        <taxon>Melastomateae</taxon>
        <taxon>Melastoma</taxon>
    </lineage>
</organism>
<accession>A0ACB9P2Z6</accession>
<comment type="caution">
    <text evidence="1">The sequence shown here is derived from an EMBL/GenBank/DDBJ whole genome shotgun (WGS) entry which is preliminary data.</text>
</comment>
<sequence length="138" mass="15475">MRASGGLYVVQPIISFSPARQCVSISAHRTLGQMLFDFRVPKNVEGWDFKFSGCLDGQPYASARKLSPFHQNKLMPLQIIGPNGIVEELGETSTELKQWLEFGIKGFCMDQTVQRMKAEVPCFLYRQRACDNDVPAAS</sequence>
<reference evidence="2" key="1">
    <citation type="journal article" date="2023" name="Front. Plant Sci.">
        <title>Chromosomal-level genome assembly of Melastoma candidum provides insights into trichome evolution.</title>
        <authorList>
            <person name="Zhong Y."/>
            <person name="Wu W."/>
            <person name="Sun C."/>
            <person name="Zou P."/>
            <person name="Liu Y."/>
            <person name="Dai S."/>
            <person name="Zhou R."/>
        </authorList>
    </citation>
    <scope>NUCLEOTIDE SEQUENCE [LARGE SCALE GENOMIC DNA]</scope>
</reference>
<evidence type="ECO:0000313" key="1">
    <source>
        <dbReference type="EMBL" id="KAI4342169.1"/>
    </source>
</evidence>
<evidence type="ECO:0000313" key="2">
    <source>
        <dbReference type="Proteomes" id="UP001057402"/>
    </source>
</evidence>
<protein>
    <submittedName>
        <fullName evidence="1">Uncharacterized protein</fullName>
    </submittedName>
</protein>
<gene>
    <name evidence="1" type="ORF">MLD38_026822</name>
</gene>